<dbReference type="Proteomes" id="UP000198341">
    <property type="component" value="Chromosome 5"/>
</dbReference>
<organism evidence="2 3">
    <name type="scientific">Bathycoccus prasinos</name>
    <dbReference type="NCBI Taxonomy" id="41875"/>
    <lineage>
        <taxon>Eukaryota</taxon>
        <taxon>Viridiplantae</taxon>
        <taxon>Chlorophyta</taxon>
        <taxon>Mamiellophyceae</taxon>
        <taxon>Mamiellales</taxon>
        <taxon>Bathycoccaceae</taxon>
        <taxon>Bathycoccus</taxon>
    </lineage>
</organism>
<feature type="compositionally biased region" description="Low complexity" evidence="1">
    <location>
        <begin position="1"/>
        <end position="24"/>
    </location>
</feature>
<reference evidence="2 3" key="1">
    <citation type="submission" date="2011-10" db="EMBL/GenBank/DDBJ databases">
        <authorList>
            <person name="Genoscope - CEA"/>
        </authorList>
    </citation>
    <scope>NUCLEOTIDE SEQUENCE [LARGE SCALE GENOMIC DNA]</scope>
    <source>
        <strain evidence="2 3">RCC 1105</strain>
    </source>
</reference>
<feature type="region of interest" description="Disordered" evidence="1">
    <location>
        <begin position="1"/>
        <end position="43"/>
    </location>
</feature>
<keyword evidence="3" id="KW-1185">Reference proteome</keyword>
<dbReference type="RefSeq" id="XP_007513027.1">
    <property type="nucleotide sequence ID" value="XM_007512965.1"/>
</dbReference>
<name>K8EVV1_9CHLO</name>
<protein>
    <submittedName>
        <fullName evidence="2">Uncharacterized protein</fullName>
    </submittedName>
</protein>
<evidence type="ECO:0000313" key="3">
    <source>
        <dbReference type="Proteomes" id="UP000198341"/>
    </source>
</evidence>
<accession>K8EVV1</accession>
<dbReference type="KEGG" id="bpg:Bathy05g02720"/>
<gene>
    <name evidence="2" type="ORF">Bathy05g02720</name>
</gene>
<evidence type="ECO:0000256" key="1">
    <source>
        <dbReference type="SAM" id="MobiDB-lite"/>
    </source>
</evidence>
<dbReference type="GeneID" id="19015775"/>
<dbReference type="AlphaFoldDB" id="K8EVV1"/>
<proteinExistence type="predicted"/>
<dbReference type="EMBL" id="FO082274">
    <property type="protein sequence ID" value="CCO16585.1"/>
    <property type="molecule type" value="Genomic_DNA"/>
</dbReference>
<sequence>MSVVSSPSSSSASTFPPPTTTTSANDDGKASEEKVEEDVVSELEQRVKDVEDIILRFGEKSDATKSVTKSASSSKQQSASSTLLFAKLASLRSALVDSRTRFIAAKNSGKENEIKRLHDRLEKVLFQIAVVGVLKREDEKNGYQSVPFGRSARAIARDCLVLTFSFGNR</sequence>
<evidence type="ECO:0000313" key="2">
    <source>
        <dbReference type="EMBL" id="CCO16585.1"/>
    </source>
</evidence>